<accession>A0A8B6HL52</accession>
<dbReference type="InterPro" id="IPR046496">
    <property type="entry name" value="DUF6589"/>
</dbReference>
<dbReference type="GO" id="GO:0000027">
    <property type="term" value="P:ribosomal large subunit assembly"/>
    <property type="evidence" value="ECO:0007669"/>
    <property type="project" value="TreeGrafter"/>
</dbReference>
<name>A0A8B6HL52_MYTGA</name>
<dbReference type="PANTHER" id="PTHR19848:SF8">
    <property type="entry name" value="F-BOX AND WD REPEAT DOMAIN CONTAINING 7"/>
    <property type="match status" value="1"/>
</dbReference>
<proteinExistence type="predicted"/>
<keyword evidence="1 3" id="KW-0853">WD repeat</keyword>
<feature type="region of interest" description="Disordered" evidence="4">
    <location>
        <begin position="122"/>
        <end position="143"/>
    </location>
</feature>
<dbReference type="AlphaFoldDB" id="A0A8B6HL52"/>
<dbReference type="Pfam" id="PF20231">
    <property type="entry name" value="DUF6589"/>
    <property type="match status" value="1"/>
</dbReference>
<feature type="domain" description="DUF6589" evidence="5">
    <location>
        <begin position="464"/>
        <end position="623"/>
    </location>
</feature>
<dbReference type="InterPro" id="IPR011047">
    <property type="entry name" value="Quinoprotein_ADH-like_sf"/>
</dbReference>
<feature type="compositionally biased region" description="Low complexity" evidence="4">
    <location>
        <begin position="614"/>
        <end position="623"/>
    </location>
</feature>
<dbReference type="PROSITE" id="PS00678">
    <property type="entry name" value="WD_REPEATS_1"/>
    <property type="match status" value="1"/>
</dbReference>
<dbReference type="Gene3D" id="2.130.10.10">
    <property type="entry name" value="YVTN repeat-like/Quinoprotein amine dehydrogenase"/>
    <property type="match status" value="2"/>
</dbReference>
<organism evidence="6 7">
    <name type="scientific">Mytilus galloprovincialis</name>
    <name type="common">Mediterranean mussel</name>
    <dbReference type="NCBI Taxonomy" id="29158"/>
    <lineage>
        <taxon>Eukaryota</taxon>
        <taxon>Metazoa</taxon>
        <taxon>Spiralia</taxon>
        <taxon>Lophotrochozoa</taxon>
        <taxon>Mollusca</taxon>
        <taxon>Bivalvia</taxon>
        <taxon>Autobranchia</taxon>
        <taxon>Pteriomorphia</taxon>
        <taxon>Mytilida</taxon>
        <taxon>Mytiloidea</taxon>
        <taxon>Mytilidae</taxon>
        <taxon>Mytilinae</taxon>
        <taxon>Mytilus</taxon>
    </lineage>
</organism>
<dbReference type="InterPro" id="IPR001680">
    <property type="entry name" value="WD40_rpt"/>
</dbReference>
<evidence type="ECO:0000256" key="3">
    <source>
        <dbReference type="PROSITE-ProRule" id="PRU00221"/>
    </source>
</evidence>
<dbReference type="Proteomes" id="UP000596742">
    <property type="component" value="Unassembled WGS sequence"/>
</dbReference>
<dbReference type="Pfam" id="PF00400">
    <property type="entry name" value="WD40"/>
    <property type="match status" value="3"/>
</dbReference>
<comment type="caution">
    <text evidence="6">The sequence shown here is derived from an EMBL/GenBank/DDBJ whole genome shotgun (WGS) entry which is preliminary data.</text>
</comment>
<dbReference type="EMBL" id="UYJE01010203">
    <property type="protein sequence ID" value="VDI80766.1"/>
    <property type="molecule type" value="Genomic_DNA"/>
</dbReference>
<protein>
    <submittedName>
        <fullName evidence="6">Kinesin family member 4/21/27</fullName>
    </submittedName>
</protein>
<dbReference type="PANTHER" id="PTHR19848">
    <property type="entry name" value="WD40 REPEAT PROTEIN"/>
    <property type="match status" value="1"/>
</dbReference>
<dbReference type="InterPro" id="IPR015943">
    <property type="entry name" value="WD40/YVTN_repeat-like_dom_sf"/>
</dbReference>
<keyword evidence="7" id="KW-1185">Reference proteome</keyword>
<dbReference type="GO" id="GO:0005730">
    <property type="term" value="C:nucleolus"/>
    <property type="evidence" value="ECO:0007669"/>
    <property type="project" value="TreeGrafter"/>
</dbReference>
<evidence type="ECO:0000256" key="2">
    <source>
        <dbReference type="ARBA" id="ARBA00022737"/>
    </source>
</evidence>
<evidence type="ECO:0000259" key="5">
    <source>
        <dbReference type="Pfam" id="PF20231"/>
    </source>
</evidence>
<dbReference type="PROSITE" id="PS50294">
    <property type="entry name" value="WD_REPEATS_REGION"/>
    <property type="match status" value="2"/>
</dbReference>
<evidence type="ECO:0000256" key="4">
    <source>
        <dbReference type="SAM" id="MobiDB-lite"/>
    </source>
</evidence>
<reference evidence="6" key="1">
    <citation type="submission" date="2018-11" db="EMBL/GenBank/DDBJ databases">
        <authorList>
            <person name="Alioto T."/>
            <person name="Alioto T."/>
        </authorList>
    </citation>
    <scope>NUCLEOTIDE SEQUENCE</scope>
</reference>
<evidence type="ECO:0000313" key="7">
    <source>
        <dbReference type="Proteomes" id="UP000596742"/>
    </source>
</evidence>
<dbReference type="InterPro" id="IPR019775">
    <property type="entry name" value="WD40_repeat_CS"/>
</dbReference>
<dbReference type="CDD" id="cd00200">
    <property type="entry name" value="WD40"/>
    <property type="match status" value="1"/>
</dbReference>
<gene>
    <name evidence="6" type="ORF">MGAL_10B038078</name>
</gene>
<sequence>MAESSTPKKFFRFIKFTPTTKKTLCVICGNRIEKSDYRRKLFHGSIKSEYCILIEKYLEINITEETHADTACRKCVRELQKIDSVFTTFKSSYQNTLAKLRETHGHNSVSFKRQFSEDGSATVNSRKSLFPRDEEKEEDSEFNIDTETDSELKVIICRGLKNEIRCMPAKHFPILDALTSGDMPTVGSLISKIPDLQDVFQETVFDTIKGEIKTLALRENNSILRNHDKIKSLTFARVIDEWRQKAPTFLKSLEAAVANPAHQFNKYKKGEALIPGIVTAGCKLLTLYSKDLNAFQHFNSYILWKGGCKKSAFSRLNATYDCLSYQSTLSLADKLGNDWDKDLVAMQELVTTETSHELVLLQNIQMIKESIDLVNGDADTMIQRILELSNAENDLHQYRDLMHPGFYFVGDNVDMRTKVRNMTIYNQHKDHHMYQICAYENRISGNHLDNTVAKGDANTVPFTTFIPSQLELDSIASDFTFLVAKIWSQHIPHFKIFAPVLPDNIEHQYMKEMKQKTARINMGVLMKSEQYNEDMTDICEFMHKYVPGHNETDDWTKQPQKVLSGGDYLTFERHKQAQSSKRNGRTPTKRLEGLVPKMEEFHNQGELLKLSHWDTTTSSDTTPPSSPTLSRRARVVDDNVFSRLTSNTQPPSLNPPNRGNIVPNPNTGKITMTSGKPAPVTCTHMAEGHSKAVLSVYATDDLLFTSSKDRTAKAWDLQTGKEVMSFAGHPNNVLSVKYNELLNLVFTVSQSYINVWDYRMNATQCIKTLSSSGLTHDGPVNFQSGIRQSELPPGEHNINDIALGCDGYTLYSATGSMVRVWDLTTFSAIGKLNGGHQAAVMVLAVEQQKDNDVVITGSKDHYIKIFEVTDDKAGVLTPKYNLEPPHYDGIQSLAIKENILFSGSRDTCIKKWDLKTHTLKQSINQAHKDWICGLSFIPDSNIVLSGCRGGYLKLWNVDNCHCMGEVKAHTSPINAIATNGSAIFTASKNGIVSKIVFKIFSVDSLCNFPCAVREKQTFTSQFGTFKFCRYNSSYLIRSRGSKQERQECYMRSGPFTVLSRNGNQYQCVKEVELSGKITWVYESKFKTYKYPPTICAICSPKYMRPIVYVAKGVSLKFAKCLKPPPMGCNRPMNCPITDRRDVPCQGCEKYDDGQCCGVPLPPPPPVQAWAYAHAGAGFK</sequence>
<keyword evidence="2" id="KW-0677">Repeat</keyword>
<feature type="region of interest" description="Disordered" evidence="4">
    <location>
        <begin position="610"/>
        <end position="631"/>
    </location>
</feature>
<evidence type="ECO:0000313" key="6">
    <source>
        <dbReference type="EMBL" id="VDI80766.1"/>
    </source>
</evidence>
<dbReference type="PROSITE" id="PS50082">
    <property type="entry name" value="WD_REPEATS_2"/>
    <property type="match status" value="3"/>
</dbReference>
<feature type="repeat" description="WD" evidence="3">
    <location>
        <begin position="686"/>
        <end position="725"/>
    </location>
</feature>
<dbReference type="SMART" id="SM00320">
    <property type="entry name" value="WD40"/>
    <property type="match status" value="7"/>
</dbReference>
<dbReference type="SUPFAM" id="SSF50998">
    <property type="entry name" value="Quinoprotein alcohol dehydrogenase-like"/>
    <property type="match status" value="1"/>
</dbReference>
<evidence type="ECO:0000256" key="1">
    <source>
        <dbReference type="ARBA" id="ARBA00022574"/>
    </source>
</evidence>
<dbReference type="OrthoDB" id="3176171at2759"/>
<feature type="repeat" description="WD" evidence="3">
    <location>
        <begin position="883"/>
        <end position="922"/>
    </location>
</feature>
<feature type="repeat" description="WD" evidence="3">
    <location>
        <begin position="924"/>
        <end position="959"/>
    </location>
</feature>